<dbReference type="InterPro" id="IPR028098">
    <property type="entry name" value="Glyco_trans_4-like_N"/>
</dbReference>
<dbReference type="Proteomes" id="UP000306229">
    <property type="component" value="Chromosome"/>
</dbReference>
<keyword evidence="3" id="KW-0808">Transferase</keyword>
<dbReference type="PANTHER" id="PTHR45947:SF3">
    <property type="entry name" value="SULFOQUINOVOSYL TRANSFERASE SQD2"/>
    <property type="match status" value="1"/>
</dbReference>
<dbReference type="Pfam" id="PF00534">
    <property type="entry name" value="Glycos_transf_1"/>
    <property type="match status" value="1"/>
</dbReference>
<organism evidence="3 4">
    <name type="scientific">Aureibaculum algae</name>
    <dbReference type="NCBI Taxonomy" id="2584122"/>
    <lineage>
        <taxon>Bacteria</taxon>
        <taxon>Pseudomonadati</taxon>
        <taxon>Bacteroidota</taxon>
        <taxon>Flavobacteriia</taxon>
        <taxon>Flavobacteriales</taxon>
        <taxon>Flavobacteriaceae</taxon>
        <taxon>Aureibaculum</taxon>
    </lineage>
</organism>
<name>A0A5B7TYU8_9FLAO</name>
<proteinExistence type="predicted"/>
<protein>
    <submittedName>
        <fullName evidence="3">Glycosyltransferase family 4 protein</fullName>
    </submittedName>
</protein>
<dbReference type="SUPFAM" id="SSF53756">
    <property type="entry name" value="UDP-Glycosyltransferase/glycogen phosphorylase"/>
    <property type="match status" value="1"/>
</dbReference>
<feature type="domain" description="Glycosyltransferase subfamily 4-like N-terminal" evidence="2">
    <location>
        <begin position="104"/>
        <end position="229"/>
    </location>
</feature>
<dbReference type="InterPro" id="IPR001296">
    <property type="entry name" value="Glyco_trans_1"/>
</dbReference>
<evidence type="ECO:0000259" key="2">
    <source>
        <dbReference type="Pfam" id="PF13439"/>
    </source>
</evidence>
<evidence type="ECO:0000313" key="3">
    <source>
        <dbReference type="EMBL" id="QCX39967.1"/>
    </source>
</evidence>
<reference evidence="3 4" key="1">
    <citation type="submission" date="2019-05" db="EMBL/GenBank/DDBJ databases">
        <title>Algicella ahnfeltiae gen. nov., sp. nov., a novel marine bacterium of the family Flavobacteriaceae isolated from a red alga.</title>
        <authorList>
            <person name="Nedashkovskaya O.I."/>
            <person name="Kukhlevskiy A.D."/>
            <person name="Kim S.-G."/>
            <person name="Zhukova N.V."/>
            <person name="Mikhailov V.V."/>
        </authorList>
    </citation>
    <scope>NUCLEOTIDE SEQUENCE [LARGE SCALE GENOMIC DNA]</scope>
    <source>
        <strain evidence="3 4">10Alg115</strain>
    </source>
</reference>
<gene>
    <name evidence="3" type="ORF">FF125_16530</name>
</gene>
<feature type="domain" description="Glycosyl transferase family 1" evidence="1">
    <location>
        <begin position="233"/>
        <end position="399"/>
    </location>
</feature>
<dbReference type="EMBL" id="CP040749">
    <property type="protein sequence ID" value="QCX39967.1"/>
    <property type="molecule type" value="Genomic_DNA"/>
</dbReference>
<dbReference type="PANTHER" id="PTHR45947">
    <property type="entry name" value="SULFOQUINOVOSYL TRANSFERASE SQD2"/>
    <property type="match status" value="1"/>
</dbReference>
<evidence type="ECO:0000313" key="4">
    <source>
        <dbReference type="Proteomes" id="UP000306229"/>
    </source>
</evidence>
<evidence type="ECO:0000259" key="1">
    <source>
        <dbReference type="Pfam" id="PF00534"/>
    </source>
</evidence>
<dbReference type="GO" id="GO:0016758">
    <property type="term" value="F:hexosyltransferase activity"/>
    <property type="evidence" value="ECO:0007669"/>
    <property type="project" value="TreeGrafter"/>
</dbReference>
<dbReference type="Pfam" id="PF13439">
    <property type="entry name" value="Glyco_transf_4"/>
    <property type="match status" value="1"/>
</dbReference>
<accession>A0A5B7TYU8</accession>
<dbReference type="InterPro" id="IPR050194">
    <property type="entry name" value="Glycosyltransferase_grp1"/>
</dbReference>
<dbReference type="OrthoDB" id="9794575at2"/>
<dbReference type="AlphaFoldDB" id="A0A5B7TYU8"/>
<keyword evidence="4" id="KW-1185">Reference proteome</keyword>
<dbReference type="KEGG" id="fbe:FF125_16530"/>
<sequence length="425" mass="48739">MKVLIITYYWPPSGGSGVQRWLKFVKYLTQFGIEPVVYTVDEPNYAIEDITLENEVPKSVKVLKQPIKEPNDILKLFGNKNKKTSAGFLSENPSFFGKIMQYVRANYFIPDARKFWVKPSVTYLTEYLKNNPVDVIITTGPPHSLHLIGLQLKNKLGVKWIADFRDPWTDIDYFQKLPLTKKSEKKHHQLENEVVSKADCVLVVGNTMKENFLKFNKNVQVITNGYDGDRNSSKNELDKKFTLVHVGLVNADRNPKVLFRVLSELITENTSFAKDFKLVFVGKLANEVIENLYQNNLKSHTEIIDYLPHKEVIGFQRKAQILLLLVNDVPSSKGIITGKIFEYLQSERPILAIGPEDGDLSDILSETSSGEVIDFNDAYKMKRSIEKLYLDYQQNELISETKNIDKYHRKALTEELSIIIKQLAS</sequence>
<dbReference type="Gene3D" id="3.40.50.2000">
    <property type="entry name" value="Glycogen Phosphorylase B"/>
    <property type="match status" value="2"/>
</dbReference>
<dbReference type="RefSeq" id="WP_138950823.1">
    <property type="nucleotide sequence ID" value="NZ_CP040749.1"/>
</dbReference>
<dbReference type="CDD" id="cd03794">
    <property type="entry name" value="GT4_WbuB-like"/>
    <property type="match status" value="1"/>
</dbReference>